<dbReference type="EMBL" id="JQCR01000003">
    <property type="protein sequence ID" value="KGE17981.1"/>
    <property type="molecule type" value="Genomic_DNA"/>
</dbReference>
<accession>A0A098M7G4</accession>
<reference evidence="1 2" key="2">
    <citation type="submission" date="2014-10" db="EMBL/GenBank/DDBJ databases">
        <title>Comparative genomics of the Paenibacillus odorifer group.</title>
        <authorList>
            <person name="Tsai Y.-C."/>
            <person name="Martin N."/>
            <person name="Korlach J."/>
            <person name="Wiedmann M."/>
        </authorList>
    </citation>
    <scope>NUCLEOTIDE SEQUENCE [LARGE SCALE GENOMIC DNA]</scope>
    <source>
        <strain evidence="1 2">DSM 18334</strain>
    </source>
</reference>
<keyword evidence="2" id="KW-1185">Reference proteome</keyword>
<sequence>MLSKLVFLQKTFGRTLPLFHNQSVLSAVFAEKVSTDLLKTTKKKSPLLVNGSTTNFACK</sequence>
<reference evidence="1 2" key="1">
    <citation type="submission" date="2014-08" db="EMBL/GenBank/DDBJ databases">
        <authorList>
            <person name="den Bakker H.C."/>
        </authorList>
    </citation>
    <scope>NUCLEOTIDE SEQUENCE [LARGE SCALE GENOMIC DNA]</scope>
    <source>
        <strain evidence="1 2">DSM 18334</strain>
    </source>
</reference>
<name>A0A098M7G4_9BACL</name>
<proteinExistence type="predicted"/>
<dbReference type="Proteomes" id="UP000029734">
    <property type="component" value="Unassembled WGS sequence"/>
</dbReference>
<evidence type="ECO:0000313" key="1">
    <source>
        <dbReference type="EMBL" id="KGE17981.1"/>
    </source>
</evidence>
<comment type="caution">
    <text evidence="1">The sequence shown here is derived from an EMBL/GenBank/DDBJ whole genome shotgun (WGS) entry which is preliminary data.</text>
</comment>
<organism evidence="1 2">
    <name type="scientific">Paenibacillus wynnii</name>
    <dbReference type="NCBI Taxonomy" id="268407"/>
    <lineage>
        <taxon>Bacteria</taxon>
        <taxon>Bacillati</taxon>
        <taxon>Bacillota</taxon>
        <taxon>Bacilli</taxon>
        <taxon>Bacillales</taxon>
        <taxon>Paenibacillaceae</taxon>
        <taxon>Paenibacillus</taxon>
    </lineage>
</organism>
<evidence type="ECO:0000313" key="2">
    <source>
        <dbReference type="Proteomes" id="UP000029734"/>
    </source>
</evidence>
<gene>
    <name evidence="1" type="ORF">PWYN_25905</name>
</gene>
<dbReference type="AlphaFoldDB" id="A0A098M7G4"/>
<protein>
    <submittedName>
        <fullName evidence="1">Uncharacterized protein</fullName>
    </submittedName>
</protein>
<dbReference type="STRING" id="268407.PWYN_25905"/>